<evidence type="ECO:0000256" key="1">
    <source>
        <dbReference type="ARBA" id="ARBA00022552"/>
    </source>
</evidence>
<protein>
    <submittedName>
        <fullName evidence="2">23S rRNA (Pseudouridine(1915)-N(3))-methyltransferase RlmH</fullName>
    </submittedName>
</protein>
<dbReference type="Gene3D" id="3.40.1280.10">
    <property type="match status" value="1"/>
</dbReference>
<proteinExistence type="predicted"/>
<comment type="caution">
    <text evidence="2">The sequence shown here is derived from an EMBL/GenBank/DDBJ whole genome shotgun (WGS) entry which is preliminary data.</text>
</comment>
<keyword evidence="3" id="KW-1185">Reference proteome</keyword>
<dbReference type="Pfam" id="PF02590">
    <property type="entry name" value="SPOUT_MTase"/>
    <property type="match status" value="1"/>
</dbReference>
<sequence>MEYHRNVKPAPDKKKRFGRMTYPHQPMRVLLLEQVYRAFKIYWGISDISDSEKLKC</sequence>
<evidence type="ECO:0000313" key="3">
    <source>
        <dbReference type="Proteomes" id="UP001596989"/>
    </source>
</evidence>
<dbReference type="InterPro" id="IPR029028">
    <property type="entry name" value="Alpha/beta_knot_MTases"/>
</dbReference>
<dbReference type="EMBL" id="JBHTJZ010000027">
    <property type="protein sequence ID" value="MFD0960978.1"/>
    <property type="molecule type" value="Genomic_DNA"/>
</dbReference>
<dbReference type="InterPro" id="IPR029026">
    <property type="entry name" value="tRNA_m1G_MTases_N"/>
</dbReference>
<accession>A0ABW3HTX3</accession>
<dbReference type="RefSeq" id="WP_377566102.1">
    <property type="nucleotide sequence ID" value="NZ_JBHTJZ010000027.1"/>
</dbReference>
<keyword evidence="1" id="KW-0698">rRNA processing</keyword>
<reference evidence="3" key="1">
    <citation type="journal article" date="2019" name="Int. J. Syst. Evol. Microbiol.">
        <title>The Global Catalogue of Microorganisms (GCM) 10K type strain sequencing project: providing services to taxonomists for standard genome sequencing and annotation.</title>
        <authorList>
            <consortium name="The Broad Institute Genomics Platform"/>
            <consortium name="The Broad Institute Genome Sequencing Center for Infectious Disease"/>
            <person name="Wu L."/>
            <person name="Ma J."/>
        </authorList>
    </citation>
    <scope>NUCLEOTIDE SEQUENCE [LARGE SCALE GENOMIC DNA]</scope>
    <source>
        <strain evidence="3">CCUG 59129</strain>
    </source>
</reference>
<dbReference type="InterPro" id="IPR003742">
    <property type="entry name" value="RlmH-like"/>
</dbReference>
<dbReference type="SUPFAM" id="SSF75217">
    <property type="entry name" value="alpha/beta knot"/>
    <property type="match status" value="1"/>
</dbReference>
<organism evidence="2 3">
    <name type="scientific">Paenibacillus chungangensis</name>
    <dbReference type="NCBI Taxonomy" id="696535"/>
    <lineage>
        <taxon>Bacteria</taxon>
        <taxon>Bacillati</taxon>
        <taxon>Bacillota</taxon>
        <taxon>Bacilli</taxon>
        <taxon>Bacillales</taxon>
        <taxon>Paenibacillaceae</taxon>
        <taxon>Paenibacillus</taxon>
    </lineage>
</organism>
<dbReference type="Proteomes" id="UP001596989">
    <property type="component" value="Unassembled WGS sequence"/>
</dbReference>
<evidence type="ECO:0000313" key="2">
    <source>
        <dbReference type="EMBL" id="MFD0960978.1"/>
    </source>
</evidence>
<name>A0ABW3HTX3_9BACL</name>
<gene>
    <name evidence="2" type="ORF">ACFQ2I_16430</name>
</gene>